<keyword evidence="1" id="KW-0812">Transmembrane</keyword>
<evidence type="ECO:0000313" key="3">
    <source>
        <dbReference type="Proteomes" id="UP000824120"/>
    </source>
</evidence>
<gene>
    <name evidence="2" type="ORF">H5410_015535</name>
</gene>
<sequence length="223" mass="24947">MSEPNVEVGSRLKRWVRIAIEFGCQDHISVRMLGLGSGVRVRSLVGSWDCVSIQIMIRVGSQFEYRVPCQGQGRGSANGEQSDNIGPIIDNCYITHFNNTKKWSLAQFCRAVCQTVEDINKELGCTQLRVPGIATLERLHQEYEICSGKSLKREEYHKMLVEIIGETKITGLGAKDVLLYLFGVPFITLFIKQSVIPQAIPNYIFIPGVTSATVFLLAKLHMI</sequence>
<feature type="transmembrane region" description="Helical" evidence="1">
    <location>
        <begin position="202"/>
        <end position="220"/>
    </location>
</feature>
<proteinExistence type="predicted"/>
<dbReference type="EMBL" id="JACXVP010000003">
    <property type="protein sequence ID" value="KAG5615711.1"/>
    <property type="molecule type" value="Genomic_DNA"/>
</dbReference>
<dbReference type="Pfam" id="PF25284">
    <property type="entry name" value="DUF7874"/>
    <property type="match status" value="1"/>
</dbReference>
<dbReference type="PANTHER" id="PTHR37216">
    <property type="entry name" value="EXPRESSED PROTEIN"/>
    <property type="match status" value="1"/>
</dbReference>
<dbReference type="Proteomes" id="UP000824120">
    <property type="component" value="Chromosome 3"/>
</dbReference>
<comment type="caution">
    <text evidence="2">The sequence shown here is derived from an EMBL/GenBank/DDBJ whole genome shotgun (WGS) entry which is preliminary data.</text>
</comment>
<protein>
    <submittedName>
        <fullName evidence="2">Uncharacterized protein</fullName>
    </submittedName>
</protein>
<reference evidence="2 3" key="1">
    <citation type="submission" date="2020-09" db="EMBL/GenBank/DDBJ databases">
        <title>De no assembly of potato wild relative species, Solanum commersonii.</title>
        <authorList>
            <person name="Cho K."/>
        </authorList>
    </citation>
    <scope>NUCLEOTIDE SEQUENCE [LARGE SCALE GENOMIC DNA]</scope>
    <source>
        <strain evidence="2">LZ3.2</strain>
        <tissue evidence="2">Leaf</tissue>
    </source>
</reference>
<dbReference type="OrthoDB" id="785636at2759"/>
<keyword evidence="1" id="KW-0472">Membrane</keyword>
<evidence type="ECO:0000256" key="1">
    <source>
        <dbReference type="SAM" id="Phobius"/>
    </source>
</evidence>
<dbReference type="PANTHER" id="PTHR37216:SF1">
    <property type="entry name" value="EXPRESSED PROTEIN"/>
    <property type="match status" value="1"/>
</dbReference>
<keyword evidence="3" id="KW-1185">Reference proteome</keyword>
<organism evidence="2 3">
    <name type="scientific">Solanum commersonii</name>
    <name type="common">Commerson's wild potato</name>
    <name type="synonym">Commerson's nightshade</name>
    <dbReference type="NCBI Taxonomy" id="4109"/>
    <lineage>
        <taxon>Eukaryota</taxon>
        <taxon>Viridiplantae</taxon>
        <taxon>Streptophyta</taxon>
        <taxon>Embryophyta</taxon>
        <taxon>Tracheophyta</taxon>
        <taxon>Spermatophyta</taxon>
        <taxon>Magnoliopsida</taxon>
        <taxon>eudicotyledons</taxon>
        <taxon>Gunneridae</taxon>
        <taxon>Pentapetalae</taxon>
        <taxon>asterids</taxon>
        <taxon>lamiids</taxon>
        <taxon>Solanales</taxon>
        <taxon>Solanaceae</taxon>
        <taxon>Solanoideae</taxon>
        <taxon>Solaneae</taxon>
        <taxon>Solanum</taxon>
    </lineage>
</organism>
<dbReference type="InterPro" id="IPR057196">
    <property type="entry name" value="DUF7874"/>
</dbReference>
<name>A0A9J5ZUT2_SOLCO</name>
<accession>A0A9J5ZUT2</accession>
<evidence type="ECO:0000313" key="2">
    <source>
        <dbReference type="EMBL" id="KAG5615711.1"/>
    </source>
</evidence>
<keyword evidence="1" id="KW-1133">Transmembrane helix</keyword>
<dbReference type="AlphaFoldDB" id="A0A9J5ZUT2"/>